<evidence type="ECO:0000256" key="13">
    <source>
        <dbReference type="ARBA" id="ARBA00023157"/>
    </source>
</evidence>
<evidence type="ECO:0000256" key="16">
    <source>
        <dbReference type="ARBA" id="ARBA00047415"/>
    </source>
</evidence>
<dbReference type="InterPro" id="IPR003828">
    <property type="entry name" value="QueH"/>
</dbReference>
<dbReference type="RefSeq" id="WP_212507196.1">
    <property type="nucleotide sequence ID" value="NZ_CP060696.1"/>
</dbReference>
<keyword evidence="12 17" id="KW-0411">Iron-sulfur</keyword>
<dbReference type="UniPathway" id="UPA00392"/>
<feature type="binding site" evidence="17">
    <location>
        <position position="30"/>
    </location>
    <ligand>
        <name>[4Fe-4S] cluster</name>
        <dbReference type="ChEBI" id="CHEBI:49883"/>
    </ligand>
</feature>
<keyword evidence="10 17" id="KW-0560">Oxidoreductase</keyword>
<dbReference type="GO" id="GO:0008616">
    <property type="term" value="P:tRNA queuosine(34) biosynthetic process"/>
    <property type="evidence" value="ECO:0007669"/>
    <property type="project" value="UniProtKB-UniRule"/>
</dbReference>
<accession>A0A7G9WHH0</accession>
<evidence type="ECO:0000256" key="4">
    <source>
        <dbReference type="ARBA" id="ARBA00012622"/>
    </source>
</evidence>
<dbReference type="EC" id="1.17.99.6" evidence="4 17"/>
<evidence type="ECO:0000256" key="14">
    <source>
        <dbReference type="ARBA" id="ARBA00023284"/>
    </source>
</evidence>
<dbReference type="GO" id="GO:0052693">
    <property type="term" value="F:epoxyqueuosine reductase activity"/>
    <property type="evidence" value="ECO:0007669"/>
    <property type="project" value="UniProtKB-UniRule"/>
</dbReference>
<dbReference type="Proteomes" id="UP000516046">
    <property type="component" value="Chromosome"/>
</dbReference>
<evidence type="ECO:0000256" key="6">
    <source>
        <dbReference type="ARBA" id="ARBA00022485"/>
    </source>
</evidence>
<feature type="binding site" evidence="17">
    <location>
        <position position="112"/>
    </location>
    <ligand>
        <name>[4Fe-4S] cluster</name>
        <dbReference type="ChEBI" id="CHEBI:49883"/>
    </ligand>
</feature>
<dbReference type="GO" id="GO:0046872">
    <property type="term" value="F:metal ion binding"/>
    <property type="evidence" value="ECO:0007669"/>
    <property type="project" value="UniProtKB-KW"/>
</dbReference>
<evidence type="ECO:0000256" key="9">
    <source>
        <dbReference type="ARBA" id="ARBA00022785"/>
    </source>
</evidence>
<keyword evidence="19" id="KW-1185">Reference proteome</keyword>
<evidence type="ECO:0000256" key="15">
    <source>
        <dbReference type="ARBA" id="ARBA00031446"/>
    </source>
</evidence>
<keyword evidence="8 17" id="KW-0479">Metal-binding</keyword>
<feature type="disulfide bond" description="Redox-active" evidence="17">
    <location>
        <begin position="194"/>
        <end position="196"/>
    </location>
</feature>
<keyword evidence="11 17" id="KW-0408">Iron</keyword>
<dbReference type="AlphaFoldDB" id="A0A7G9WHH0"/>
<organism evidence="18 19">
    <name type="scientific">Caproicibacterium amylolyticum</name>
    <dbReference type="NCBI Taxonomy" id="2766537"/>
    <lineage>
        <taxon>Bacteria</taxon>
        <taxon>Bacillati</taxon>
        <taxon>Bacillota</taxon>
        <taxon>Clostridia</taxon>
        <taxon>Eubacteriales</taxon>
        <taxon>Oscillospiraceae</taxon>
        <taxon>Caproicibacterium</taxon>
    </lineage>
</organism>
<keyword evidence="6 17" id="KW-0004">4Fe-4S</keyword>
<evidence type="ECO:0000256" key="10">
    <source>
        <dbReference type="ARBA" id="ARBA00023002"/>
    </source>
</evidence>
<evidence type="ECO:0000256" key="7">
    <source>
        <dbReference type="ARBA" id="ARBA00022694"/>
    </source>
</evidence>
<dbReference type="PANTHER" id="PTHR36701">
    <property type="entry name" value="EPOXYQUEUOSINE REDUCTASE QUEH"/>
    <property type="match status" value="1"/>
</dbReference>
<keyword evidence="7 17" id="KW-0819">tRNA processing</keyword>
<dbReference type="GO" id="GO:0051539">
    <property type="term" value="F:4 iron, 4 sulfur cluster binding"/>
    <property type="evidence" value="ECO:0007669"/>
    <property type="project" value="UniProtKB-UniRule"/>
</dbReference>
<protein>
    <recommendedName>
        <fullName evidence="5 17">Epoxyqueuosine reductase QueH</fullName>
        <ecNumber evidence="4 17">1.17.99.6</ecNumber>
    </recommendedName>
    <alternativeName>
        <fullName evidence="15 17">Queuosine biosynthesis protein QueH</fullName>
    </alternativeName>
</protein>
<comment type="function">
    <text evidence="1 17">Catalyzes the conversion of epoxyqueuosine (oQ) to queuosine (Q), which is a hypermodified base found in the wobble positions of tRNA(Asp), tRNA(Asn), tRNA(His) and tRNA(Tyr).</text>
</comment>
<proteinExistence type="inferred from homology"/>
<evidence type="ECO:0000256" key="1">
    <source>
        <dbReference type="ARBA" id="ARBA00002268"/>
    </source>
</evidence>
<reference evidence="18 19" key="1">
    <citation type="submission" date="2020-08" db="EMBL/GenBank/DDBJ databases">
        <authorList>
            <person name="Ren C."/>
            <person name="Gu Y."/>
            <person name="Xu Y."/>
        </authorList>
    </citation>
    <scope>NUCLEOTIDE SEQUENCE [LARGE SCALE GENOMIC DNA]</scope>
    <source>
        <strain evidence="18 19">LBM18003</strain>
    </source>
</reference>
<evidence type="ECO:0000313" key="19">
    <source>
        <dbReference type="Proteomes" id="UP000516046"/>
    </source>
</evidence>
<dbReference type="HAMAP" id="MF_02089">
    <property type="entry name" value="QueH"/>
    <property type="match status" value="1"/>
</dbReference>
<name>A0A7G9WHH0_9FIRM</name>
<keyword evidence="9 17" id="KW-0671">Queuosine biosynthesis</keyword>
<gene>
    <name evidence="17" type="primary">queH</name>
    <name evidence="18" type="ORF">H6X83_00215</name>
</gene>
<dbReference type="EMBL" id="CP060696">
    <property type="protein sequence ID" value="QNO18132.1"/>
    <property type="molecule type" value="Genomic_DNA"/>
</dbReference>
<comment type="catalytic activity">
    <reaction evidence="16 17">
        <text>epoxyqueuosine(34) in tRNA + AH2 = queuosine(34) in tRNA + A + H2O</text>
        <dbReference type="Rhea" id="RHEA:32159"/>
        <dbReference type="Rhea" id="RHEA-COMP:18571"/>
        <dbReference type="Rhea" id="RHEA-COMP:18582"/>
        <dbReference type="ChEBI" id="CHEBI:13193"/>
        <dbReference type="ChEBI" id="CHEBI:15377"/>
        <dbReference type="ChEBI" id="CHEBI:17499"/>
        <dbReference type="ChEBI" id="CHEBI:194431"/>
        <dbReference type="ChEBI" id="CHEBI:194443"/>
        <dbReference type="EC" id="1.17.99.6"/>
    </reaction>
</comment>
<keyword evidence="14 17" id="KW-0676">Redox-active center</keyword>
<evidence type="ECO:0000256" key="2">
    <source>
        <dbReference type="ARBA" id="ARBA00004691"/>
    </source>
</evidence>
<feature type="binding site" evidence="17">
    <location>
        <position position="115"/>
    </location>
    <ligand>
        <name>[4Fe-4S] cluster</name>
        <dbReference type="ChEBI" id="CHEBI:49883"/>
    </ligand>
</feature>
<evidence type="ECO:0000256" key="8">
    <source>
        <dbReference type="ARBA" id="ARBA00022723"/>
    </source>
</evidence>
<evidence type="ECO:0000256" key="17">
    <source>
        <dbReference type="HAMAP-Rule" id="MF_02089"/>
    </source>
</evidence>
<dbReference type="PANTHER" id="PTHR36701:SF1">
    <property type="entry name" value="EPOXYQUEUOSINE REDUCTASE QUEH"/>
    <property type="match status" value="1"/>
</dbReference>
<evidence type="ECO:0000256" key="11">
    <source>
        <dbReference type="ARBA" id="ARBA00023004"/>
    </source>
</evidence>
<sequence>MIKQNYQLELDKLLAGLPAGSRPRLLLHACCAPCSSYCLEYLAQYFDITLFYYNPNISPGEEYTKRVNEVQRLLREMPLAAPVHFSAGRYDPERFFAMAKGMETLPEGGERCFSCYRLRLAEAAQAAKAGGFDYFTTTLSISPHKNAQKLNEIGQELAAQAGVRWLPSDFKKRGGYQRSIVLSHQYSLYRQNYCGCVYSAAAAARRRKGEDTP</sequence>
<keyword evidence="13 17" id="KW-1015">Disulfide bond</keyword>
<feature type="binding site" evidence="17">
    <location>
        <position position="31"/>
    </location>
    <ligand>
        <name>[4Fe-4S] cluster</name>
        <dbReference type="ChEBI" id="CHEBI:49883"/>
    </ligand>
</feature>
<evidence type="ECO:0000256" key="3">
    <source>
        <dbReference type="ARBA" id="ARBA00008207"/>
    </source>
</evidence>
<comment type="similarity">
    <text evidence="3 17">Belongs to the QueH family.</text>
</comment>
<evidence type="ECO:0000256" key="5">
    <source>
        <dbReference type="ARBA" id="ARBA00016895"/>
    </source>
</evidence>
<dbReference type="Pfam" id="PF02677">
    <property type="entry name" value="QueH"/>
    <property type="match status" value="1"/>
</dbReference>
<evidence type="ECO:0000256" key="12">
    <source>
        <dbReference type="ARBA" id="ARBA00023014"/>
    </source>
</evidence>
<evidence type="ECO:0000313" key="18">
    <source>
        <dbReference type="EMBL" id="QNO18132.1"/>
    </source>
</evidence>
<dbReference type="KEGG" id="caml:H6X83_00215"/>
<comment type="pathway">
    <text evidence="2 17">tRNA modification; tRNA-queuosine biosynthesis.</text>
</comment>